<dbReference type="STRING" id="34103.SAMN05421778_1239"/>
<comment type="caution">
    <text evidence="4">The sequence shown here is derived from an EMBL/GenBank/DDBJ whole genome shotgun (WGS) entry which is preliminary data.</text>
</comment>
<dbReference type="PANTHER" id="PTHR45138:SF9">
    <property type="entry name" value="DIGUANYLATE CYCLASE DGCM-RELATED"/>
    <property type="match status" value="1"/>
</dbReference>
<evidence type="ECO:0000313" key="4">
    <source>
        <dbReference type="EMBL" id="KDB50741.1"/>
    </source>
</evidence>
<dbReference type="GO" id="GO:1902201">
    <property type="term" value="P:negative regulation of bacterial-type flagellum-dependent cell motility"/>
    <property type="evidence" value="ECO:0007669"/>
    <property type="project" value="TreeGrafter"/>
</dbReference>
<evidence type="ECO:0000256" key="1">
    <source>
        <dbReference type="ARBA" id="ARBA00012528"/>
    </source>
</evidence>
<dbReference type="AlphaFoldDB" id="A0A059KH09"/>
<reference evidence="4 5" key="1">
    <citation type="journal article" date="2014" name="FEMS Microbiol. Ecol.">
        <title>Sphaerotilus natans encrusted with nanoball-shaped Fe(III) oxide minerals formed by nitrate-reducing mixotrophic Fe(II) oxidation.</title>
        <authorList>
            <person name="Park S."/>
            <person name="Kim D.H."/>
            <person name="Lee J.H."/>
            <person name="Hur H.G."/>
        </authorList>
    </citation>
    <scope>NUCLEOTIDE SEQUENCE [LARGE SCALE GENOMIC DNA]</scope>
    <source>
        <strain evidence="4 5">DSM 6575</strain>
    </source>
</reference>
<feature type="domain" description="GGDEF" evidence="3">
    <location>
        <begin position="191"/>
        <end position="320"/>
    </location>
</feature>
<dbReference type="EC" id="2.7.7.65" evidence="1"/>
<comment type="catalytic activity">
    <reaction evidence="2">
        <text>2 GTP = 3',3'-c-di-GMP + 2 diphosphate</text>
        <dbReference type="Rhea" id="RHEA:24898"/>
        <dbReference type="ChEBI" id="CHEBI:33019"/>
        <dbReference type="ChEBI" id="CHEBI:37565"/>
        <dbReference type="ChEBI" id="CHEBI:58805"/>
        <dbReference type="EC" id="2.7.7.65"/>
    </reaction>
</comment>
<evidence type="ECO:0000259" key="3">
    <source>
        <dbReference type="PROSITE" id="PS50887"/>
    </source>
</evidence>
<dbReference type="Proteomes" id="UP000026714">
    <property type="component" value="Unassembled WGS sequence"/>
</dbReference>
<dbReference type="PROSITE" id="PS50887">
    <property type="entry name" value="GGDEF"/>
    <property type="match status" value="1"/>
</dbReference>
<dbReference type="FunFam" id="3.30.70.270:FF:000001">
    <property type="entry name" value="Diguanylate cyclase domain protein"/>
    <property type="match status" value="1"/>
</dbReference>
<dbReference type="PANTHER" id="PTHR45138">
    <property type="entry name" value="REGULATORY COMPONENTS OF SENSORY TRANSDUCTION SYSTEM"/>
    <property type="match status" value="1"/>
</dbReference>
<organism evidence="4 5">
    <name type="scientific">Sphaerotilus natans subsp. natans DSM 6575</name>
    <dbReference type="NCBI Taxonomy" id="1286631"/>
    <lineage>
        <taxon>Bacteria</taxon>
        <taxon>Pseudomonadati</taxon>
        <taxon>Pseudomonadota</taxon>
        <taxon>Betaproteobacteria</taxon>
        <taxon>Burkholderiales</taxon>
        <taxon>Sphaerotilaceae</taxon>
        <taxon>Sphaerotilus</taxon>
    </lineage>
</organism>
<evidence type="ECO:0000313" key="5">
    <source>
        <dbReference type="Proteomes" id="UP000026714"/>
    </source>
</evidence>
<dbReference type="EMBL" id="AZRA01000117">
    <property type="protein sequence ID" value="KDB50741.1"/>
    <property type="molecule type" value="Genomic_DNA"/>
</dbReference>
<accession>A0A059KH09</accession>
<protein>
    <recommendedName>
        <fullName evidence="1">diguanylate cyclase</fullName>
        <ecNumber evidence="1">2.7.7.65</ecNumber>
    </recommendedName>
</protein>
<dbReference type="InterPro" id="IPR029787">
    <property type="entry name" value="Nucleotide_cyclase"/>
</dbReference>
<dbReference type="GO" id="GO:0043709">
    <property type="term" value="P:cell adhesion involved in single-species biofilm formation"/>
    <property type="evidence" value="ECO:0007669"/>
    <property type="project" value="TreeGrafter"/>
</dbReference>
<dbReference type="InterPro" id="IPR000160">
    <property type="entry name" value="GGDEF_dom"/>
</dbReference>
<dbReference type="NCBIfam" id="TIGR00254">
    <property type="entry name" value="GGDEF"/>
    <property type="match status" value="1"/>
</dbReference>
<dbReference type="eggNOG" id="COG3706">
    <property type="taxonomic scope" value="Bacteria"/>
</dbReference>
<keyword evidence="5" id="KW-1185">Reference proteome</keyword>
<proteinExistence type="predicted"/>
<dbReference type="GO" id="GO:0005886">
    <property type="term" value="C:plasma membrane"/>
    <property type="evidence" value="ECO:0007669"/>
    <property type="project" value="TreeGrafter"/>
</dbReference>
<dbReference type="InterPro" id="IPR050469">
    <property type="entry name" value="Diguanylate_Cyclase"/>
</dbReference>
<dbReference type="InterPro" id="IPR043128">
    <property type="entry name" value="Rev_trsase/Diguanyl_cyclase"/>
</dbReference>
<dbReference type="SMART" id="SM00267">
    <property type="entry name" value="GGDEF"/>
    <property type="match status" value="1"/>
</dbReference>
<sequence>MSHLVEHMAQLAGQRDPAALDSCFVDLFAELLAPLRLRVLRSHAAEQRKWYVTRHHGQFDQLAPDAPLAAEEEPLLLRCITLGEPMLLPVPAQQSDIRTLVPLTGDSDEIAVVEITTSTVISRELLRTVNAIQRFSMHLHALLDENERDSLTRLLNRKSFDETFVRAALNLDASSTSAAEGLERRRQGTEGSHWLGVIDIDHFKRVNDVHGHLIGDEVLILVAQLMKSTFRASDRLYRFGGEEFVVLLRCNDAHGAETAFERFRHTVEKTPFPRVEHLTVSIGFTAIDASDTPGSAFERADQSVYHAKENGRNLALSYETLTACGLLEAKNQDGGVEFF</sequence>
<dbReference type="Pfam" id="PF00990">
    <property type="entry name" value="GGDEF"/>
    <property type="match status" value="1"/>
</dbReference>
<gene>
    <name evidence="4" type="ORF">X805_36490</name>
</gene>
<name>A0A059KH09_9BURK</name>
<dbReference type="GO" id="GO:0052621">
    <property type="term" value="F:diguanylate cyclase activity"/>
    <property type="evidence" value="ECO:0007669"/>
    <property type="project" value="UniProtKB-EC"/>
</dbReference>
<dbReference type="SUPFAM" id="SSF55073">
    <property type="entry name" value="Nucleotide cyclase"/>
    <property type="match status" value="1"/>
</dbReference>
<dbReference type="Gene3D" id="3.30.70.270">
    <property type="match status" value="1"/>
</dbReference>
<evidence type="ECO:0000256" key="2">
    <source>
        <dbReference type="ARBA" id="ARBA00034247"/>
    </source>
</evidence>
<dbReference type="CDD" id="cd01949">
    <property type="entry name" value="GGDEF"/>
    <property type="match status" value="1"/>
</dbReference>